<dbReference type="AlphaFoldDB" id="A0A7L4JEN3"/>
<dbReference type="GO" id="GO:0003964">
    <property type="term" value="F:RNA-directed DNA polymerase activity"/>
    <property type="evidence" value="ECO:0007669"/>
    <property type="project" value="UniProtKB-KW"/>
</dbReference>
<sequence>MGALQPGLPSPVMLPQKWPLLIIDLKDCFFTIPLCSQDTQRFAFTFGQAQNSHDVFHQNARALRRQFGLSHAEAHGIVRACPQCSHHGPGLG</sequence>
<dbReference type="PANTHER" id="PTHR41694:SF3">
    <property type="entry name" value="RNA-DIRECTED DNA POLYMERASE-RELATED"/>
    <property type="match status" value="1"/>
</dbReference>
<evidence type="ECO:0000256" key="4">
    <source>
        <dbReference type="ARBA" id="ARBA00022723"/>
    </source>
</evidence>
<organism evidence="10 11">
    <name type="scientific">Pomatorhinus ruficollis</name>
    <name type="common">streak-breasted scimitar babbler</name>
    <dbReference type="NCBI Taxonomy" id="932028"/>
    <lineage>
        <taxon>Eukaryota</taxon>
        <taxon>Metazoa</taxon>
        <taxon>Chordata</taxon>
        <taxon>Craniata</taxon>
        <taxon>Vertebrata</taxon>
        <taxon>Euteleostomi</taxon>
        <taxon>Archelosauria</taxon>
        <taxon>Archosauria</taxon>
        <taxon>Dinosauria</taxon>
        <taxon>Saurischia</taxon>
        <taxon>Theropoda</taxon>
        <taxon>Coelurosauria</taxon>
        <taxon>Aves</taxon>
        <taxon>Neognathae</taxon>
        <taxon>Neoaves</taxon>
        <taxon>Telluraves</taxon>
        <taxon>Australaves</taxon>
        <taxon>Passeriformes</taxon>
        <taxon>Sylvioidea</taxon>
        <taxon>Timaliidae</taxon>
        <taxon>Pomatorhinus</taxon>
    </lineage>
</organism>
<evidence type="ECO:0000313" key="11">
    <source>
        <dbReference type="Proteomes" id="UP000572837"/>
    </source>
</evidence>
<dbReference type="Gene3D" id="1.10.10.200">
    <property type="match status" value="1"/>
</dbReference>
<keyword evidence="2" id="KW-0548">Nucleotidyltransferase</keyword>
<evidence type="ECO:0000256" key="2">
    <source>
        <dbReference type="ARBA" id="ARBA00022695"/>
    </source>
</evidence>
<feature type="non-terminal residue" evidence="10">
    <location>
        <position position="92"/>
    </location>
</feature>
<dbReference type="Proteomes" id="UP000572837">
    <property type="component" value="Unassembled WGS sequence"/>
</dbReference>
<keyword evidence="1" id="KW-0808">Transferase</keyword>
<dbReference type="InterPro" id="IPR003308">
    <property type="entry name" value="Integrase_Zn-bd_dom_N"/>
</dbReference>
<evidence type="ECO:0000256" key="7">
    <source>
        <dbReference type="ARBA" id="ARBA00022918"/>
    </source>
</evidence>
<accession>A0A7L4JEN3</accession>
<dbReference type="Pfam" id="PF02022">
    <property type="entry name" value="Integrase_Zn"/>
    <property type="match status" value="1"/>
</dbReference>
<evidence type="ECO:0000256" key="8">
    <source>
        <dbReference type="PROSITE-ProRule" id="PRU00450"/>
    </source>
</evidence>
<dbReference type="GO" id="GO:0016787">
    <property type="term" value="F:hydrolase activity"/>
    <property type="evidence" value="ECO:0007669"/>
    <property type="project" value="UniProtKB-KW"/>
</dbReference>
<dbReference type="PROSITE" id="PS50876">
    <property type="entry name" value="ZF_INTEGRASE"/>
    <property type="match status" value="1"/>
</dbReference>
<gene>
    <name evidence="10" type="primary">Ervk25_0</name>
    <name evidence="10" type="ORF">PORRUF_R14300</name>
</gene>
<evidence type="ECO:0000256" key="1">
    <source>
        <dbReference type="ARBA" id="ARBA00022679"/>
    </source>
</evidence>
<keyword evidence="3" id="KW-0540">Nuclease</keyword>
<evidence type="ECO:0000256" key="5">
    <source>
        <dbReference type="ARBA" id="ARBA00022759"/>
    </source>
</evidence>
<proteinExistence type="predicted"/>
<keyword evidence="6" id="KW-0378">Hydrolase</keyword>
<dbReference type="EMBL" id="VZSW01001942">
    <property type="protein sequence ID" value="NXY38348.1"/>
    <property type="molecule type" value="Genomic_DNA"/>
</dbReference>
<name>A0A7L4JEN3_9PASS</name>
<dbReference type="PANTHER" id="PTHR41694">
    <property type="entry name" value="ENDOGENOUS RETROVIRUS GROUP K MEMBER POL PROTEIN"/>
    <property type="match status" value="1"/>
</dbReference>
<evidence type="ECO:0000259" key="9">
    <source>
        <dbReference type="PROSITE" id="PS50876"/>
    </source>
</evidence>
<keyword evidence="7" id="KW-0695">RNA-directed DNA polymerase</keyword>
<evidence type="ECO:0000256" key="6">
    <source>
        <dbReference type="ARBA" id="ARBA00022801"/>
    </source>
</evidence>
<evidence type="ECO:0000313" key="10">
    <source>
        <dbReference type="EMBL" id="NXY38348.1"/>
    </source>
</evidence>
<keyword evidence="8" id="KW-0863">Zinc-finger</keyword>
<dbReference type="GO" id="GO:0008270">
    <property type="term" value="F:zinc ion binding"/>
    <property type="evidence" value="ECO:0007669"/>
    <property type="project" value="UniProtKB-KW"/>
</dbReference>
<feature type="domain" description="Integrase-type" evidence="9">
    <location>
        <begin position="44"/>
        <end position="85"/>
    </location>
</feature>
<comment type="caution">
    <text evidence="10">The sequence shown here is derived from an EMBL/GenBank/DDBJ whole genome shotgun (WGS) entry which is preliminary data.</text>
</comment>
<evidence type="ECO:0000256" key="3">
    <source>
        <dbReference type="ARBA" id="ARBA00022722"/>
    </source>
</evidence>
<dbReference type="InterPro" id="IPR017856">
    <property type="entry name" value="Integrase-like_N"/>
</dbReference>
<protein>
    <submittedName>
        <fullName evidence="10">POK25 protein</fullName>
    </submittedName>
</protein>
<dbReference type="SUPFAM" id="SSF56672">
    <property type="entry name" value="DNA/RNA polymerases"/>
    <property type="match status" value="1"/>
</dbReference>
<keyword evidence="11" id="KW-1185">Reference proteome</keyword>
<dbReference type="SUPFAM" id="SSF46919">
    <property type="entry name" value="N-terminal Zn binding domain of HIV integrase"/>
    <property type="match status" value="1"/>
</dbReference>
<feature type="non-terminal residue" evidence="10">
    <location>
        <position position="1"/>
    </location>
</feature>
<keyword evidence="4" id="KW-0479">Metal-binding</keyword>
<keyword evidence="5" id="KW-0255">Endonuclease</keyword>
<dbReference type="GO" id="GO:0004519">
    <property type="term" value="F:endonuclease activity"/>
    <property type="evidence" value="ECO:0007669"/>
    <property type="project" value="UniProtKB-KW"/>
</dbReference>
<dbReference type="GO" id="GO:0035613">
    <property type="term" value="F:RNA stem-loop binding"/>
    <property type="evidence" value="ECO:0007669"/>
    <property type="project" value="TreeGrafter"/>
</dbReference>
<reference evidence="10 11" key="1">
    <citation type="submission" date="2020-02" db="EMBL/GenBank/DDBJ databases">
        <title>Bird 10,000 Genomes (B10K) Project - Family phase.</title>
        <authorList>
            <person name="Zhang G."/>
        </authorList>
    </citation>
    <scope>NUCLEOTIDE SEQUENCE [LARGE SCALE GENOMIC DNA]</scope>
    <source>
        <strain evidence="10">B10K-IZ-033-81</strain>
        <tissue evidence="10">Muscle</tissue>
    </source>
</reference>
<dbReference type="InterPro" id="IPR043502">
    <property type="entry name" value="DNA/RNA_pol_sf"/>
</dbReference>
<keyword evidence="8" id="KW-0862">Zinc</keyword>